<evidence type="ECO:0000256" key="1">
    <source>
        <dbReference type="SAM" id="MobiDB-lite"/>
    </source>
</evidence>
<dbReference type="EMBL" id="UYRT01008229">
    <property type="protein sequence ID" value="VDK44520.1"/>
    <property type="molecule type" value="Genomic_DNA"/>
</dbReference>
<name>A0A183D6P4_9BILA</name>
<feature type="domain" description="Anoctamin dimerisation" evidence="2">
    <location>
        <begin position="82"/>
        <end position="148"/>
    </location>
</feature>
<sequence>MPSLMSQPPFSILSVPLFYVNAVEKQIGARIWLGVSRKRRLTRSECFDYDELPMESAIDSSDSQEKNAVSQFRQQRVLKGLYFKDGKRRIDYVLAYENDETEDDDPSSTQIMDEISPTSRVKGSKKAAKRQQYEANLRLLGLELEHVSGTVPLFVLTP</sequence>
<dbReference type="Proteomes" id="UP000271098">
    <property type="component" value="Unassembled WGS sequence"/>
</dbReference>
<evidence type="ECO:0000313" key="4">
    <source>
        <dbReference type="Proteomes" id="UP000271098"/>
    </source>
</evidence>
<protein>
    <submittedName>
        <fullName evidence="5">Anoct_dimer domain-containing protein</fullName>
    </submittedName>
</protein>
<reference evidence="5" key="1">
    <citation type="submission" date="2016-06" db="UniProtKB">
        <authorList>
            <consortium name="WormBaseParasite"/>
        </authorList>
    </citation>
    <scope>IDENTIFICATION</scope>
</reference>
<dbReference type="GO" id="GO:0046983">
    <property type="term" value="F:protein dimerization activity"/>
    <property type="evidence" value="ECO:0007669"/>
    <property type="project" value="InterPro"/>
</dbReference>
<feature type="compositionally biased region" description="Polar residues" evidence="1">
    <location>
        <begin position="107"/>
        <end position="121"/>
    </location>
</feature>
<evidence type="ECO:0000259" key="2">
    <source>
        <dbReference type="Pfam" id="PF16178"/>
    </source>
</evidence>
<organism evidence="5">
    <name type="scientific">Gongylonema pulchrum</name>
    <dbReference type="NCBI Taxonomy" id="637853"/>
    <lineage>
        <taxon>Eukaryota</taxon>
        <taxon>Metazoa</taxon>
        <taxon>Ecdysozoa</taxon>
        <taxon>Nematoda</taxon>
        <taxon>Chromadorea</taxon>
        <taxon>Rhabditida</taxon>
        <taxon>Spirurina</taxon>
        <taxon>Spiruromorpha</taxon>
        <taxon>Spiruroidea</taxon>
        <taxon>Gongylonematidae</taxon>
        <taxon>Gongylonema</taxon>
    </lineage>
</organism>
<dbReference type="Pfam" id="PF16178">
    <property type="entry name" value="Anoct_dimer"/>
    <property type="match status" value="1"/>
</dbReference>
<evidence type="ECO:0000313" key="3">
    <source>
        <dbReference type="EMBL" id="VDK44520.1"/>
    </source>
</evidence>
<dbReference type="OrthoDB" id="296386at2759"/>
<dbReference type="AlphaFoldDB" id="A0A183D6P4"/>
<feature type="region of interest" description="Disordered" evidence="1">
    <location>
        <begin position="99"/>
        <end position="127"/>
    </location>
</feature>
<dbReference type="WBParaSite" id="GPUH_0000439201-mRNA-1">
    <property type="protein sequence ID" value="GPUH_0000439201-mRNA-1"/>
    <property type="gene ID" value="GPUH_0000439201"/>
</dbReference>
<gene>
    <name evidence="3" type="ORF">GPUH_LOCUS4384</name>
</gene>
<keyword evidence="4" id="KW-1185">Reference proteome</keyword>
<reference evidence="3 4" key="2">
    <citation type="submission" date="2018-11" db="EMBL/GenBank/DDBJ databases">
        <authorList>
            <consortium name="Pathogen Informatics"/>
        </authorList>
    </citation>
    <scope>NUCLEOTIDE SEQUENCE [LARGE SCALE GENOMIC DNA]</scope>
</reference>
<dbReference type="InterPro" id="IPR032394">
    <property type="entry name" value="Anoct_dimer"/>
</dbReference>
<proteinExistence type="predicted"/>
<accession>A0A183D6P4</accession>
<evidence type="ECO:0000313" key="5">
    <source>
        <dbReference type="WBParaSite" id="GPUH_0000439201-mRNA-1"/>
    </source>
</evidence>